<dbReference type="PANTHER" id="PTHR34301:SF8">
    <property type="entry name" value="ATPASE DOMAIN-CONTAINING PROTEIN"/>
    <property type="match status" value="1"/>
</dbReference>
<evidence type="ECO:0000313" key="2">
    <source>
        <dbReference type="EMBL" id="RLP71883.1"/>
    </source>
</evidence>
<protein>
    <submittedName>
        <fullName evidence="2">ATP-binding protein</fullName>
    </submittedName>
</protein>
<dbReference type="Gene3D" id="3.40.50.300">
    <property type="entry name" value="P-loop containing nucleotide triphosphate hydrolases"/>
    <property type="match status" value="1"/>
</dbReference>
<keyword evidence="2" id="KW-0547">Nucleotide-binding</keyword>
<dbReference type="Pfam" id="PF13191">
    <property type="entry name" value="AAA_16"/>
    <property type="match status" value="1"/>
</dbReference>
<proteinExistence type="predicted"/>
<organism evidence="2 3">
    <name type="scientific">Mycetocola tolaasinivorans</name>
    <dbReference type="NCBI Taxonomy" id="76635"/>
    <lineage>
        <taxon>Bacteria</taxon>
        <taxon>Bacillati</taxon>
        <taxon>Actinomycetota</taxon>
        <taxon>Actinomycetes</taxon>
        <taxon>Micrococcales</taxon>
        <taxon>Microbacteriaceae</taxon>
        <taxon>Mycetocola</taxon>
    </lineage>
</organism>
<keyword evidence="3" id="KW-1185">Reference proteome</keyword>
<dbReference type="AlphaFoldDB" id="A0A3L6ZV69"/>
<gene>
    <name evidence="2" type="ORF">D9V32_15750</name>
</gene>
<dbReference type="RefSeq" id="WP_121649869.1">
    <property type="nucleotide sequence ID" value="NZ_RCUX01000020.1"/>
</dbReference>
<dbReference type="InterPro" id="IPR027417">
    <property type="entry name" value="P-loop_NTPase"/>
</dbReference>
<evidence type="ECO:0000259" key="1">
    <source>
        <dbReference type="Pfam" id="PF13191"/>
    </source>
</evidence>
<evidence type="ECO:0000313" key="3">
    <source>
        <dbReference type="Proteomes" id="UP000272503"/>
    </source>
</evidence>
<dbReference type="EMBL" id="RCUX01000020">
    <property type="protein sequence ID" value="RLP71883.1"/>
    <property type="molecule type" value="Genomic_DNA"/>
</dbReference>
<dbReference type="InterPro" id="IPR041664">
    <property type="entry name" value="AAA_16"/>
</dbReference>
<reference evidence="2 3" key="1">
    <citation type="submission" date="2018-10" db="EMBL/GenBank/DDBJ databases">
        <authorList>
            <person name="Li J."/>
        </authorList>
    </citation>
    <scope>NUCLEOTIDE SEQUENCE [LARGE SCALE GENOMIC DNA]</scope>
    <source>
        <strain evidence="2 3">IF 016277</strain>
    </source>
</reference>
<feature type="domain" description="Orc1-like AAA ATPase" evidence="1">
    <location>
        <begin position="27"/>
        <end position="162"/>
    </location>
</feature>
<dbReference type="SUPFAM" id="SSF52540">
    <property type="entry name" value="P-loop containing nucleoside triphosphate hydrolases"/>
    <property type="match status" value="1"/>
</dbReference>
<name>A0A3L6ZV69_9MICO</name>
<keyword evidence="2" id="KW-0067">ATP-binding</keyword>
<dbReference type="Proteomes" id="UP000272503">
    <property type="component" value="Unassembled WGS sequence"/>
</dbReference>
<dbReference type="PANTHER" id="PTHR34301">
    <property type="entry name" value="DNA-BINDING PROTEIN-RELATED"/>
    <property type="match status" value="1"/>
</dbReference>
<dbReference type="OrthoDB" id="2020141at2"/>
<dbReference type="GO" id="GO:0005524">
    <property type="term" value="F:ATP binding"/>
    <property type="evidence" value="ECO:0007669"/>
    <property type="project" value="UniProtKB-KW"/>
</dbReference>
<comment type="caution">
    <text evidence="2">The sequence shown here is derived from an EMBL/GenBank/DDBJ whole genome shotgun (WGS) entry which is preliminary data.</text>
</comment>
<sequence>MSQQRSAEPSPFSPGYGRAPLVFGGHAEELAELTAVFETLDFGENQTVLLSGLRGSGKTSMLAKIQDHARDSGWLVISDDASAGLMERVMETTIPGLMSEVSVDARRRLTGLGIWKFSAQWEYIDRHREIKPLLRRDLVALSEELSHSGSPAGILITIDEVSSGKTRLRELARFALELSHAIGEGANLMVVFAGIRVNLEALVNEEHTTFLRRSRDLDFRRLTPAETRFVLEESIRIGGKAIDEDALTSLVSVSQGYPYLVQLAGDYAWRNSESKSSITLSDAQAAHGKAIAAVERRVISRVYQDLSEVDQQFIAAMAVDDGPSRVSDIVRRLEVSDQYVQVYKKRLIESGYVQTDGRGLVTFSLPYLRDYVRSLTADDLGTGATDDWDHFPPLSPQAG</sequence>
<accession>A0A3L6ZV69</accession>